<evidence type="ECO:0000256" key="1">
    <source>
        <dbReference type="SAM" id="MobiDB-lite"/>
    </source>
</evidence>
<dbReference type="AlphaFoldDB" id="A0A0B5EZI5"/>
<proteinExistence type="predicted"/>
<name>A0A0B5EZI5_STRA4</name>
<feature type="region of interest" description="Disordered" evidence="1">
    <location>
        <begin position="43"/>
        <end position="72"/>
    </location>
</feature>
<gene>
    <name evidence="2" type="ORF">SLNWT_6858</name>
</gene>
<dbReference type="KEGG" id="sals:SLNWT_6858"/>
<protein>
    <submittedName>
        <fullName evidence="2">Uncharacterized protein</fullName>
    </submittedName>
</protein>
<evidence type="ECO:0000313" key="2">
    <source>
        <dbReference type="EMBL" id="AJE87234.1"/>
    </source>
</evidence>
<dbReference type="EMBL" id="CP010519">
    <property type="protein sequence ID" value="AJE87234.1"/>
    <property type="molecule type" value="Genomic_DNA"/>
</dbReference>
<dbReference type="Proteomes" id="UP000031523">
    <property type="component" value="Chromosome"/>
</dbReference>
<sequence>MESSTTSWSVEERNSFGNLLCNAHHKRIDGADERYTVEILGCSQPPPHDGDGDVGEVVSVGRKAARGRLEEG</sequence>
<organism evidence="2 3">
    <name type="scientific">Streptomyces albus (strain ATCC 21838 / DSM 41398 / FERM P-419 / JCM 4703 / NBRC 107858)</name>
    <dbReference type="NCBI Taxonomy" id="1081613"/>
    <lineage>
        <taxon>Bacteria</taxon>
        <taxon>Bacillati</taxon>
        <taxon>Actinomycetota</taxon>
        <taxon>Actinomycetes</taxon>
        <taxon>Kitasatosporales</taxon>
        <taxon>Streptomycetaceae</taxon>
        <taxon>Streptomyces</taxon>
    </lineage>
</organism>
<keyword evidence="3" id="KW-1185">Reference proteome</keyword>
<evidence type="ECO:0000313" key="3">
    <source>
        <dbReference type="Proteomes" id="UP000031523"/>
    </source>
</evidence>
<accession>A0A0B5EZI5</accession>
<reference evidence="2 3" key="1">
    <citation type="submission" date="2015-01" db="EMBL/GenBank/DDBJ databases">
        <title>Enhanced salinomycin production by adjusting the supply of polyketide extender units in Streptomyce albus DSM 41398.</title>
        <authorList>
            <person name="Lu C."/>
        </authorList>
    </citation>
    <scope>NUCLEOTIDE SEQUENCE [LARGE SCALE GENOMIC DNA]</scope>
    <source>
        <strain evidence="3">ATCC 21838 / DSM 41398 / FERM P-419 / JCM 4703 / NBRC 107858</strain>
    </source>
</reference>